<sequence length="198" mass="22055">MRVHYVLLPFVWFSVLAEATIIDEFRNFGRALVGHRSVPYDPRMFQLPRTAVTNAGRYPIYVMVDGDRVRISQATSNIGFNAGGDFLEMGGLNVGASHDQNVHYQLVHKARSVGFTKINSGSILNFTPAMSPYNMVYVSVFADFGNGFHLIASSFPVQIGENVIVGCDNSVHNAARGDYWIDFSGTNWEQRCRVRGRG</sequence>
<evidence type="ECO:0000256" key="1">
    <source>
        <dbReference type="SAM" id="SignalP"/>
    </source>
</evidence>
<dbReference type="AlphaFoldDB" id="A0A4U5MA70"/>
<protein>
    <submittedName>
        <fullName evidence="2">Uncharacterized protein</fullName>
    </submittedName>
</protein>
<keyword evidence="1" id="KW-0732">Signal</keyword>
<evidence type="ECO:0000313" key="2">
    <source>
        <dbReference type="EMBL" id="TKR65423.1"/>
    </source>
</evidence>
<dbReference type="Proteomes" id="UP000298663">
    <property type="component" value="Unassembled WGS sequence"/>
</dbReference>
<dbReference type="OrthoDB" id="5773685at2759"/>
<organism evidence="2 3">
    <name type="scientific">Steinernema carpocapsae</name>
    <name type="common">Entomopathogenic nematode</name>
    <dbReference type="NCBI Taxonomy" id="34508"/>
    <lineage>
        <taxon>Eukaryota</taxon>
        <taxon>Metazoa</taxon>
        <taxon>Ecdysozoa</taxon>
        <taxon>Nematoda</taxon>
        <taxon>Chromadorea</taxon>
        <taxon>Rhabditida</taxon>
        <taxon>Tylenchina</taxon>
        <taxon>Panagrolaimomorpha</taxon>
        <taxon>Strongyloidoidea</taxon>
        <taxon>Steinernematidae</taxon>
        <taxon>Steinernema</taxon>
    </lineage>
</organism>
<accession>A0A4U5MA70</accession>
<reference evidence="2 3" key="1">
    <citation type="journal article" date="2015" name="Genome Biol.">
        <title>Comparative genomics of Steinernema reveals deeply conserved gene regulatory networks.</title>
        <authorList>
            <person name="Dillman A.R."/>
            <person name="Macchietto M."/>
            <person name="Porter C.F."/>
            <person name="Rogers A."/>
            <person name="Williams B."/>
            <person name="Antoshechkin I."/>
            <person name="Lee M.M."/>
            <person name="Goodwin Z."/>
            <person name="Lu X."/>
            <person name="Lewis E.E."/>
            <person name="Goodrich-Blair H."/>
            <person name="Stock S.P."/>
            <person name="Adams B.J."/>
            <person name="Sternberg P.W."/>
            <person name="Mortazavi A."/>
        </authorList>
    </citation>
    <scope>NUCLEOTIDE SEQUENCE [LARGE SCALE GENOMIC DNA]</scope>
    <source>
        <strain evidence="2 3">ALL</strain>
    </source>
</reference>
<feature type="chain" id="PRO_5020903623" evidence="1">
    <location>
        <begin position="20"/>
        <end position="198"/>
    </location>
</feature>
<reference evidence="2 3" key="2">
    <citation type="journal article" date="2019" name="G3 (Bethesda)">
        <title>Hybrid Assembly of the Genome of the Entomopathogenic Nematode Steinernema carpocapsae Identifies the X-Chromosome.</title>
        <authorList>
            <person name="Serra L."/>
            <person name="Macchietto M."/>
            <person name="Macias-Munoz A."/>
            <person name="McGill C.J."/>
            <person name="Rodriguez I.M."/>
            <person name="Rodriguez B."/>
            <person name="Murad R."/>
            <person name="Mortazavi A."/>
        </authorList>
    </citation>
    <scope>NUCLEOTIDE SEQUENCE [LARGE SCALE GENOMIC DNA]</scope>
    <source>
        <strain evidence="2 3">ALL</strain>
    </source>
</reference>
<name>A0A4U5MA70_STECR</name>
<feature type="signal peptide" evidence="1">
    <location>
        <begin position="1"/>
        <end position="19"/>
    </location>
</feature>
<comment type="caution">
    <text evidence="2">The sequence shown here is derived from an EMBL/GenBank/DDBJ whole genome shotgun (WGS) entry which is preliminary data.</text>
</comment>
<dbReference type="EMBL" id="AZBU02000009">
    <property type="protein sequence ID" value="TKR65423.1"/>
    <property type="molecule type" value="Genomic_DNA"/>
</dbReference>
<proteinExistence type="predicted"/>
<evidence type="ECO:0000313" key="3">
    <source>
        <dbReference type="Proteomes" id="UP000298663"/>
    </source>
</evidence>
<keyword evidence="3" id="KW-1185">Reference proteome</keyword>
<gene>
    <name evidence="2" type="ORF">L596_025828</name>
</gene>